<dbReference type="GeneID" id="60064030"/>
<evidence type="ECO:0000313" key="2">
    <source>
        <dbReference type="Proteomes" id="UP000028134"/>
    </source>
</evidence>
<protein>
    <submittedName>
        <fullName evidence="1">Uncharacterized protein</fullName>
    </submittedName>
</protein>
<name>A0A078R7N3_PHOVU</name>
<dbReference type="EMBL" id="JNHI01000009">
    <property type="protein sequence ID" value="KDS31330.1"/>
    <property type="molecule type" value="Genomic_DNA"/>
</dbReference>
<evidence type="ECO:0000313" key="1">
    <source>
        <dbReference type="EMBL" id="KDS31330.1"/>
    </source>
</evidence>
<dbReference type="Proteomes" id="UP000028134">
    <property type="component" value="Unassembled WGS sequence"/>
</dbReference>
<organism evidence="1 2">
    <name type="scientific">Phocaeicola vulgatus str. 3775 SL</name>
    <name type="common">B</name>
    <name type="synonym">iv</name>
    <dbReference type="NCBI Taxonomy" id="1339350"/>
    <lineage>
        <taxon>Bacteria</taxon>
        <taxon>Pseudomonadati</taxon>
        <taxon>Bacteroidota</taxon>
        <taxon>Bacteroidia</taxon>
        <taxon>Bacteroidales</taxon>
        <taxon>Bacteroidaceae</taxon>
        <taxon>Phocaeicola</taxon>
    </lineage>
</organism>
<reference evidence="1 2" key="1">
    <citation type="submission" date="2014-04" db="EMBL/GenBank/DDBJ databases">
        <authorList>
            <person name="Sears C."/>
            <person name="Carroll K."/>
            <person name="Sack B.R."/>
            <person name="Qadri F."/>
            <person name="Myers L.L."/>
            <person name="Chung G.-T."/>
            <person name="Escheverria P."/>
            <person name="Fraser C.M."/>
            <person name="Sadzewicz L."/>
            <person name="Shefchek K.A."/>
            <person name="Tallon L."/>
            <person name="Das S.P."/>
            <person name="Daugherty S."/>
            <person name="Mongodin E.F."/>
        </authorList>
    </citation>
    <scope>NUCLEOTIDE SEQUENCE [LARGE SCALE GENOMIC DNA]</scope>
    <source>
        <strain evidence="2">3775 SL(B) 10 (iv)</strain>
    </source>
</reference>
<gene>
    <name evidence="1" type="ORF">M097_1976</name>
</gene>
<proteinExistence type="predicted"/>
<dbReference type="AlphaFoldDB" id="A0A078R7N3"/>
<sequence>MSIAEDIIDGWCCQLCGVYFEEEHGYPVVCESCYNELSEEEKKDYQLATHKEF</sequence>
<accession>A0A078R7N3</accession>
<dbReference type="RefSeq" id="WP_005938173.1">
    <property type="nucleotide sequence ID" value="NZ_JNHI01000009.1"/>
</dbReference>
<dbReference type="PATRIC" id="fig|1339350.3.peg.1902"/>
<comment type="caution">
    <text evidence="1">The sequence shown here is derived from an EMBL/GenBank/DDBJ whole genome shotgun (WGS) entry which is preliminary data.</text>
</comment>